<keyword evidence="3" id="KW-1185">Reference proteome</keyword>
<evidence type="ECO:0000313" key="3">
    <source>
        <dbReference type="Proteomes" id="UP001352223"/>
    </source>
</evidence>
<accession>A0ABU6CQP8</accession>
<reference evidence="2 3" key="1">
    <citation type="submission" date="2022-10" db="EMBL/GenBank/DDBJ databases">
        <authorList>
            <person name="Xie J."/>
            <person name="Shen N."/>
        </authorList>
    </citation>
    <scope>NUCLEOTIDE SEQUENCE [LARGE SCALE GENOMIC DNA]</scope>
    <source>
        <strain evidence="2 3">DSM 41681</strain>
    </source>
</reference>
<comment type="caution">
    <text evidence="2">The sequence shown here is derived from an EMBL/GenBank/DDBJ whole genome shotgun (WGS) entry which is preliminary data.</text>
</comment>
<sequence>MPSATQPLLLVGDRFAGFTVQDTVRTVTQLIEDLHQGVYSDGGEPIRIRAGQGVTLEDYEAIWDEFVLRGLSGRLDFPYAEPALAGRGEAHKHCETNTLIANLRRDDDTTFAADLRLHNDNEILLDHQTGEHVQGMVAVEAARQMFLAVSERFFASHHPQRRYYYVIESMHTDFENFLFPLDASIEYRITRADTADPARLAFTADVSILQAGRRSSVTAVAFTAFEAHVLQAKEHRRAEKAVAHQSREAVTAVPAPAFAAAPQPALAAA</sequence>
<dbReference type="EMBL" id="JAOZYB010000374">
    <property type="protein sequence ID" value="MEB3967064.1"/>
    <property type="molecule type" value="Genomic_DNA"/>
</dbReference>
<feature type="domain" description="A-factor biosynthesis hotdog" evidence="1">
    <location>
        <begin position="91"/>
        <end position="214"/>
    </location>
</feature>
<gene>
    <name evidence="2" type="ORF">OKJ48_43545</name>
</gene>
<name>A0ABU6CQP8_9ACTN</name>
<organism evidence="2 3">
    <name type="scientific">Streptomyces kunmingensis</name>
    <dbReference type="NCBI Taxonomy" id="68225"/>
    <lineage>
        <taxon>Bacteria</taxon>
        <taxon>Bacillati</taxon>
        <taxon>Actinomycetota</taxon>
        <taxon>Actinomycetes</taxon>
        <taxon>Kitasatosporales</taxon>
        <taxon>Streptomycetaceae</taxon>
        <taxon>Streptomyces</taxon>
    </lineage>
</organism>
<dbReference type="Pfam" id="PF03756">
    <property type="entry name" value="AfsA"/>
    <property type="match status" value="1"/>
</dbReference>
<evidence type="ECO:0000259" key="1">
    <source>
        <dbReference type="Pfam" id="PF03756"/>
    </source>
</evidence>
<dbReference type="InterPro" id="IPR005509">
    <property type="entry name" value="AfsA_hotdog_dom"/>
</dbReference>
<protein>
    <submittedName>
        <fullName evidence="2">AfsA-related hotdog domain-containing protein</fullName>
    </submittedName>
</protein>
<dbReference type="Proteomes" id="UP001352223">
    <property type="component" value="Unassembled WGS sequence"/>
</dbReference>
<dbReference type="RefSeq" id="WP_324776976.1">
    <property type="nucleotide sequence ID" value="NZ_BAAATS010000058.1"/>
</dbReference>
<proteinExistence type="predicted"/>
<evidence type="ECO:0000313" key="2">
    <source>
        <dbReference type="EMBL" id="MEB3967064.1"/>
    </source>
</evidence>